<keyword evidence="1" id="KW-1133">Transmembrane helix</keyword>
<feature type="transmembrane region" description="Helical" evidence="1">
    <location>
        <begin position="572"/>
        <end position="597"/>
    </location>
</feature>
<feature type="chain" id="PRO_5033065630" evidence="2">
    <location>
        <begin position="26"/>
        <end position="612"/>
    </location>
</feature>
<keyword evidence="1" id="KW-0472">Membrane</keyword>
<organism evidence="3 4">
    <name type="scientific">Adineta steineri</name>
    <dbReference type="NCBI Taxonomy" id="433720"/>
    <lineage>
        <taxon>Eukaryota</taxon>
        <taxon>Metazoa</taxon>
        <taxon>Spiralia</taxon>
        <taxon>Gnathifera</taxon>
        <taxon>Rotifera</taxon>
        <taxon>Eurotatoria</taxon>
        <taxon>Bdelloidea</taxon>
        <taxon>Adinetida</taxon>
        <taxon>Adinetidae</taxon>
        <taxon>Adineta</taxon>
    </lineage>
</organism>
<name>A0A818PIL4_9BILA</name>
<comment type="caution">
    <text evidence="3">The sequence shown here is derived from an EMBL/GenBank/DDBJ whole genome shotgun (WGS) entry which is preliminary data.</text>
</comment>
<evidence type="ECO:0000313" key="4">
    <source>
        <dbReference type="Proteomes" id="UP000663881"/>
    </source>
</evidence>
<dbReference type="Proteomes" id="UP000663881">
    <property type="component" value="Unassembled WGS sequence"/>
</dbReference>
<proteinExistence type="predicted"/>
<evidence type="ECO:0000313" key="3">
    <source>
        <dbReference type="EMBL" id="CAF3621752.1"/>
    </source>
</evidence>
<reference evidence="3" key="1">
    <citation type="submission" date="2021-02" db="EMBL/GenBank/DDBJ databases">
        <authorList>
            <person name="Nowell W R."/>
        </authorList>
    </citation>
    <scope>NUCLEOTIDE SEQUENCE</scope>
</reference>
<protein>
    <submittedName>
        <fullName evidence="3">Uncharacterized protein</fullName>
    </submittedName>
</protein>
<keyword evidence="1" id="KW-0812">Transmembrane</keyword>
<dbReference type="EMBL" id="CAJOAY010000299">
    <property type="protein sequence ID" value="CAF3621752.1"/>
    <property type="molecule type" value="Genomic_DNA"/>
</dbReference>
<keyword evidence="2" id="KW-0732">Signal</keyword>
<gene>
    <name evidence="3" type="ORF">OKA104_LOCUS7657</name>
</gene>
<evidence type="ECO:0000256" key="2">
    <source>
        <dbReference type="SAM" id="SignalP"/>
    </source>
</evidence>
<feature type="signal peptide" evidence="2">
    <location>
        <begin position="1"/>
        <end position="25"/>
    </location>
</feature>
<evidence type="ECO:0000256" key="1">
    <source>
        <dbReference type="SAM" id="Phobius"/>
    </source>
</evidence>
<dbReference type="AlphaFoldDB" id="A0A818PIL4"/>
<sequence>MHIILFYSNMFILLILLIRFSLVYSSTTCSIFPSLNCSCFQSNIDLNVTLSTKIYSHLYCQGNSLNKTTFQYPFGSDFKYQSRFRTISIEIFNKNHVEIDSHQFDSLAMLFSQTNPDIQVNISLRFDGFSQITFHEYSLTSVMFQQKHQNKNLRIDFIPSTYNLTQMETNEENITNIEEQFHFSSNCFSGLIVSQLTLYIHTKEDHFSSLSSFEQIFNNTNIGELHLHGTIIPPSLSSLNRTFKGHIRSLILHRHVDIIDSTSFPFYSHVYSYTIHSIEAHSMNLSSFVPFYINLRRLEIMKPSFEVSINYLIPSLDFLTLDIEHLTDKTLLAARHIRHLKLGSRLRTINSDVLNLLSNRLYYFDLSDIDLSQMTLDSHCLLLKYLSNNSQQQQQLNIIYPRIENLNECNCDRLFLNSIQINSKSYSNNNYSTCSKLCMFSDCQIISEYFKEKYSLNKDDLIYIVNETINDKNNSNEHFSSIDLYSDPIDVDMMSFLINQTDEQERNETQRRLTTTTTTISIIIDMANISVIENIEEYDDKIYSYSTPKFIEPSIDEMNEPQDPYRILSFSWLSFFIGVSVVFLLIIILSFIIFLIVQYRKNHNFKPVPVYV</sequence>
<accession>A0A818PIL4</accession>